<evidence type="ECO:0000256" key="1">
    <source>
        <dbReference type="ARBA" id="ARBA00010211"/>
    </source>
</evidence>
<organism evidence="4">
    <name type="scientific">Paenibacillus sp. TSY30</name>
    <dbReference type="NCBI Taxonomy" id="1051546"/>
    <lineage>
        <taxon>Bacteria</taxon>
        <taxon>Bacillati</taxon>
        <taxon>Bacillota</taxon>
        <taxon>Bacilli</taxon>
        <taxon>Bacillales</taxon>
        <taxon>Paenibacillaceae</taxon>
        <taxon>Paenibacillus</taxon>
    </lineage>
</organism>
<dbReference type="PANTHER" id="PTHR42796">
    <property type="entry name" value="FUMARYLACETOACETATE HYDROLASE DOMAIN-CONTAINING PROTEIN 2A-RELATED"/>
    <property type="match status" value="1"/>
</dbReference>
<keyword evidence="4" id="KW-0378">Hydrolase</keyword>
<dbReference type="Gene3D" id="3.90.850.10">
    <property type="entry name" value="Fumarylacetoacetase-like, C-terminal domain"/>
    <property type="match status" value="1"/>
</dbReference>
<dbReference type="InterPro" id="IPR011234">
    <property type="entry name" value="Fumarylacetoacetase-like_C"/>
</dbReference>
<evidence type="ECO:0000313" key="4">
    <source>
        <dbReference type="EMBL" id="BAK48591.1"/>
    </source>
</evidence>
<dbReference type="GO" id="GO:0044281">
    <property type="term" value="P:small molecule metabolic process"/>
    <property type="evidence" value="ECO:0007669"/>
    <property type="project" value="UniProtKB-ARBA"/>
</dbReference>
<dbReference type="GO" id="GO:0016787">
    <property type="term" value="F:hydrolase activity"/>
    <property type="evidence" value="ECO:0007669"/>
    <property type="project" value="UniProtKB-KW"/>
</dbReference>
<dbReference type="InterPro" id="IPR051121">
    <property type="entry name" value="FAH"/>
</dbReference>
<dbReference type="AlphaFoldDB" id="F7J917"/>
<dbReference type="SUPFAM" id="SSF56529">
    <property type="entry name" value="FAH"/>
    <property type="match status" value="1"/>
</dbReference>
<feature type="domain" description="Fumarylacetoacetase-like C-terminal" evidence="3">
    <location>
        <begin position="83"/>
        <end position="282"/>
    </location>
</feature>
<dbReference type="InterPro" id="IPR036663">
    <property type="entry name" value="Fumarylacetoacetase_C_sf"/>
</dbReference>
<dbReference type="PANTHER" id="PTHR42796:SF4">
    <property type="entry name" value="FUMARYLACETOACETATE HYDROLASE DOMAIN-CONTAINING PROTEIN 2A"/>
    <property type="match status" value="1"/>
</dbReference>
<proteinExistence type="inferred from homology"/>
<comment type="similarity">
    <text evidence="1">Belongs to the FAH family.</text>
</comment>
<accession>F7J917</accession>
<evidence type="ECO:0000256" key="2">
    <source>
        <dbReference type="ARBA" id="ARBA00022723"/>
    </source>
</evidence>
<keyword evidence="2" id="KW-0479">Metal-binding</keyword>
<dbReference type="GO" id="GO:0046872">
    <property type="term" value="F:metal ion binding"/>
    <property type="evidence" value="ECO:0007669"/>
    <property type="project" value="UniProtKB-KW"/>
</dbReference>
<protein>
    <submittedName>
        <fullName evidence="4">Putative fumarylacetoacetate hydrolase</fullName>
    </submittedName>
</protein>
<evidence type="ECO:0000259" key="3">
    <source>
        <dbReference type="Pfam" id="PF01557"/>
    </source>
</evidence>
<sequence length="289" mass="32812">MWRCCPLKIALFNQHRLGIVQNDRIYDVSEAVSWNAHNPQESLERLICSFNEWKPKLELALTNSDSYPLTEVKLQAPVPKPSKILAAPVNYLNHQSEMNAKFNNAPYTIERLGLFLKAPSSIIGPGETVLLPYKDRRHDHEAELAFVIGKEAKNITAAEAGEYIFGYFALMDITVRGEEERTWRKSFDTFTPMGPWIVTSDEINNPHHLQMELWVNEELRQNTNLSEIIWDCCTCLEKASQAMTLYPGDIITTGTPEGVGPITKGDCVRIRIDRIGEFSVNVDFKDDAV</sequence>
<name>F7J917_9BACL</name>
<reference evidence="4" key="1">
    <citation type="journal article" date="2012" name="Microbes Environ.">
        <title>Isolation and Functional Gene Analyses of Aromatic-Hydrocarbon-Degrading Bacteria from a Polychlorinated-Dioxin-Dechlorinating Process.</title>
        <authorList>
            <person name="Kaiya S."/>
            <person name="Utsunomiya S."/>
            <person name="Suzuki S."/>
            <person name="Yoshida N."/>
            <person name="Futamata H."/>
            <person name="Yamada T."/>
            <person name="Hiraishi A."/>
        </authorList>
    </citation>
    <scope>NUCLEOTIDE SEQUENCE</scope>
    <source>
        <strain evidence="4">TSY30</strain>
    </source>
</reference>
<dbReference type="Pfam" id="PF01557">
    <property type="entry name" value="FAA_hydrolase"/>
    <property type="match status" value="1"/>
</dbReference>
<dbReference type="EMBL" id="AB642258">
    <property type="protein sequence ID" value="BAK48591.1"/>
    <property type="molecule type" value="Genomic_DNA"/>
</dbReference>